<evidence type="ECO:0000256" key="4">
    <source>
        <dbReference type="ARBA" id="ARBA00022729"/>
    </source>
</evidence>
<dbReference type="InterPro" id="IPR017996">
    <property type="entry name" value="MRJP/yellow-related"/>
</dbReference>
<dbReference type="SUPFAM" id="SSF101898">
    <property type="entry name" value="NHL repeat"/>
    <property type="match status" value="1"/>
</dbReference>
<comment type="subcellular location">
    <subcellularLocation>
        <location evidence="1">Secreted</location>
    </subcellularLocation>
</comment>
<feature type="signal peptide" evidence="5">
    <location>
        <begin position="1"/>
        <end position="16"/>
    </location>
</feature>
<sequence length="395" mass="44357">MIIYISLLVFSCISKGGSVLRLDVVNQWNLLDFDLPHYIDYRDIRLENTVFTGLEITDDRIFLAMPRLRAGVPATLATIPRNTPPSSSPVLRAYPDWSKHASVKGSFNCSQIISVYRMRIDSCNRLWVLDSGVMTSIDDFTRVCQPKLVVFDLFSDIVVRTIILPEGVLRPASLLTNLVVDESVQGRCDSSFVYMTDTAAPGLVVYDGVRDQAWRLSHPTMFPDPNFSDYNIGGESFTLMDGIIGITHSPKLATVYFQPLATDRIFSIPTTTLTKGPPGEFEKLPISFVGRKSSQGVALTLNLVDETLYFSPTAETSVASWNPLTNQQKLLAYDPEKLQFLAELRWKSDGTLWILSTRFQKFFLRTVSPLEINLRVIRVFPKNGISHGVTNNLFI</sequence>
<dbReference type="GO" id="GO:0005576">
    <property type="term" value="C:extracellular region"/>
    <property type="evidence" value="ECO:0007669"/>
    <property type="project" value="UniProtKB-SubCell"/>
</dbReference>
<evidence type="ECO:0000256" key="2">
    <source>
        <dbReference type="ARBA" id="ARBA00009127"/>
    </source>
</evidence>
<keyword evidence="4 5" id="KW-0732">Signal</keyword>
<protein>
    <submittedName>
        <fullName evidence="6">Yellow-e2</fullName>
    </submittedName>
</protein>
<evidence type="ECO:0000256" key="3">
    <source>
        <dbReference type="ARBA" id="ARBA00022525"/>
    </source>
</evidence>
<dbReference type="AlphaFoldDB" id="A0A290GSD8"/>
<evidence type="ECO:0000313" key="6">
    <source>
        <dbReference type="EMBL" id="ATB56355.1"/>
    </source>
</evidence>
<accession>A0A290GSD8</accession>
<dbReference type="Pfam" id="PF03022">
    <property type="entry name" value="MRJP"/>
    <property type="match status" value="1"/>
</dbReference>
<dbReference type="PANTHER" id="PTHR10009">
    <property type="entry name" value="PROTEIN YELLOW-RELATED"/>
    <property type="match status" value="1"/>
</dbReference>
<dbReference type="OrthoDB" id="7776143at2759"/>
<feature type="chain" id="PRO_5012471104" evidence="5">
    <location>
        <begin position="17"/>
        <end position="395"/>
    </location>
</feature>
<dbReference type="InterPro" id="IPR011042">
    <property type="entry name" value="6-blade_b-propeller_TolB-like"/>
</dbReference>
<evidence type="ECO:0000256" key="5">
    <source>
        <dbReference type="SAM" id="SignalP"/>
    </source>
</evidence>
<organism evidence="6">
    <name type="scientific">Leptinotarsa decemlineata</name>
    <name type="common">Colorado potato beetle</name>
    <name type="synonym">Doryphora decemlineata</name>
    <dbReference type="NCBI Taxonomy" id="7539"/>
    <lineage>
        <taxon>Eukaryota</taxon>
        <taxon>Metazoa</taxon>
        <taxon>Ecdysozoa</taxon>
        <taxon>Arthropoda</taxon>
        <taxon>Hexapoda</taxon>
        <taxon>Insecta</taxon>
        <taxon>Pterygota</taxon>
        <taxon>Neoptera</taxon>
        <taxon>Endopterygota</taxon>
        <taxon>Coleoptera</taxon>
        <taxon>Polyphaga</taxon>
        <taxon>Cucujiformia</taxon>
        <taxon>Chrysomeloidea</taxon>
        <taxon>Chrysomelidae</taxon>
        <taxon>Chrysomelinae</taxon>
        <taxon>Doryphorini</taxon>
        <taxon>Leptinotarsa</taxon>
    </lineage>
</organism>
<proteinExistence type="evidence at transcript level"/>
<evidence type="ECO:0000256" key="1">
    <source>
        <dbReference type="ARBA" id="ARBA00004613"/>
    </source>
</evidence>
<reference evidence="6" key="1">
    <citation type="submission" date="2016-11" db="EMBL/GenBank/DDBJ databases">
        <title>melanization related genes in Leptinotarsa decemlineata.</title>
        <authorList>
            <person name="Fu K."/>
        </authorList>
    </citation>
    <scope>NUCLEOTIDE SEQUENCE</scope>
</reference>
<keyword evidence="3" id="KW-0964">Secreted</keyword>
<name>A0A290GSD8_LEPDE</name>
<comment type="similarity">
    <text evidence="2">Belongs to the major royal jelly protein family.</text>
</comment>
<dbReference type="CTD" id="41653"/>
<dbReference type="EMBL" id="KY221857">
    <property type="protein sequence ID" value="ATB56355.1"/>
    <property type="molecule type" value="mRNA"/>
</dbReference>
<dbReference type="KEGG" id="ldc:111502242"/>
<dbReference type="PANTHER" id="PTHR10009:SF19">
    <property type="entry name" value="RE55542P"/>
    <property type="match status" value="1"/>
</dbReference>
<dbReference type="Gene3D" id="2.120.10.30">
    <property type="entry name" value="TolB, C-terminal domain"/>
    <property type="match status" value="1"/>
</dbReference>